<dbReference type="OrthoDB" id="37257at2759"/>
<comment type="caution">
    <text evidence="7">The sequence shown here is derived from an EMBL/GenBank/DDBJ whole genome shotgun (WGS) entry which is preliminary data.</text>
</comment>
<dbReference type="EMBL" id="BRXW01000489">
    <property type="protein sequence ID" value="GMH59448.1"/>
    <property type="molecule type" value="Genomic_DNA"/>
</dbReference>
<organism evidence="7 8">
    <name type="scientific">Triparma laevis f. longispina</name>
    <dbReference type="NCBI Taxonomy" id="1714387"/>
    <lineage>
        <taxon>Eukaryota</taxon>
        <taxon>Sar</taxon>
        <taxon>Stramenopiles</taxon>
        <taxon>Ochrophyta</taxon>
        <taxon>Bolidophyceae</taxon>
        <taxon>Parmales</taxon>
        <taxon>Triparmaceae</taxon>
        <taxon>Triparma</taxon>
    </lineage>
</organism>
<dbReference type="Proteomes" id="UP001165122">
    <property type="component" value="Unassembled WGS sequence"/>
</dbReference>
<dbReference type="InterPro" id="IPR051907">
    <property type="entry name" value="DoxX-like_oxidoreductase"/>
</dbReference>
<dbReference type="PANTHER" id="PTHR33452">
    <property type="entry name" value="OXIDOREDUCTASE CATD-RELATED"/>
    <property type="match status" value="1"/>
</dbReference>
<evidence type="ECO:0000256" key="1">
    <source>
        <dbReference type="ARBA" id="ARBA00004651"/>
    </source>
</evidence>
<sequence>MIHHGSEGGFLPANLNSDEFKGFTEYIVDGYFGFLPGPSLLWSAIHDYVEFLGGIFFSLGFLTRPAALSLLVTMLSAVYFHISSTGLQGFPFGHVPNYSYDFEEPIIYACVFMLYWFNGCGGLGVDELIYDKISKEKEEDGRGGGITTEL</sequence>
<keyword evidence="4 6" id="KW-1133">Transmembrane helix</keyword>
<dbReference type="GO" id="GO:0005886">
    <property type="term" value="C:plasma membrane"/>
    <property type="evidence" value="ECO:0007669"/>
    <property type="project" value="UniProtKB-SubCell"/>
</dbReference>
<evidence type="ECO:0000256" key="3">
    <source>
        <dbReference type="ARBA" id="ARBA00022692"/>
    </source>
</evidence>
<dbReference type="AlphaFoldDB" id="A0A9W7DYH1"/>
<evidence type="ECO:0000313" key="8">
    <source>
        <dbReference type="Proteomes" id="UP001165122"/>
    </source>
</evidence>
<dbReference type="Pfam" id="PF07681">
    <property type="entry name" value="DoxX"/>
    <property type="match status" value="1"/>
</dbReference>
<keyword evidence="8" id="KW-1185">Reference proteome</keyword>
<feature type="transmembrane region" description="Helical" evidence="6">
    <location>
        <begin position="106"/>
        <end position="125"/>
    </location>
</feature>
<dbReference type="PANTHER" id="PTHR33452:SF1">
    <property type="entry name" value="INNER MEMBRANE PROTEIN YPHA-RELATED"/>
    <property type="match status" value="1"/>
</dbReference>
<evidence type="ECO:0000256" key="2">
    <source>
        <dbReference type="ARBA" id="ARBA00022475"/>
    </source>
</evidence>
<keyword evidence="3 6" id="KW-0812">Transmembrane</keyword>
<evidence type="ECO:0000256" key="6">
    <source>
        <dbReference type="SAM" id="Phobius"/>
    </source>
</evidence>
<accession>A0A9W7DYH1</accession>
<feature type="transmembrane region" description="Helical" evidence="6">
    <location>
        <begin position="66"/>
        <end position="86"/>
    </location>
</feature>
<dbReference type="InterPro" id="IPR032808">
    <property type="entry name" value="DoxX"/>
</dbReference>
<gene>
    <name evidence="7" type="ORF">TrLO_g10044</name>
</gene>
<evidence type="ECO:0000256" key="4">
    <source>
        <dbReference type="ARBA" id="ARBA00022989"/>
    </source>
</evidence>
<comment type="subcellular location">
    <subcellularLocation>
        <location evidence="1">Cell membrane</location>
        <topology evidence="1">Multi-pass membrane protein</topology>
    </subcellularLocation>
</comment>
<evidence type="ECO:0000256" key="5">
    <source>
        <dbReference type="ARBA" id="ARBA00023136"/>
    </source>
</evidence>
<name>A0A9W7DYH1_9STRA</name>
<proteinExistence type="predicted"/>
<keyword evidence="5 6" id="KW-0472">Membrane</keyword>
<protein>
    <recommendedName>
        <fullName evidence="9">DoxX family protein</fullName>
    </recommendedName>
</protein>
<evidence type="ECO:0008006" key="9">
    <source>
        <dbReference type="Google" id="ProtNLM"/>
    </source>
</evidence>
<reference evidence="8" key="1">
    <citation type="journal article" date="2023" name="Commun. Biol.">
        <title>Genome analysis of Parmales, the sister group of diatoms, reveals the evolutionary specialization of diatoms from phago-mixotrophs to photoautotrophs.</title>
        <authorList>
            <person name="Ban H."/>
            <person name="Sato S."/>
            <person name="Yoshikawa S."/>
            <person name="Yamada K."/>
            <person name="Nakamura Y."/>
            <person name="Ichinomiya M."/>
            <person name="Sato N."/>
            <person name="Blanc-Mathieu R."/>
            <person name="Endo H."/>
            <person name="Kuwata A."/>
            <person name="Ogata H."/>
        </authorList>
    </citation>
    <scope>NUCLEOTIDE SEQUENCE [LARGE SCALE GENOMIC DNA]</scope>
    <source>
        <strain evidence="8">NIES 3700</strain>
    </source>
</reference>
<feature type="transmembrane region" description="Helical" evidence="6">
    <location>
        <begin position="40"/>
        <end position="59"/>
    </location>
</feature>
<evidence type="ECO:0000313" key="7">
    <source>
        <dbReference type="EMBL" id="GMH59448.1"/>
    </source>
</evidence>
<keyword evidence="2" id="KW-1003">Cell membrane</keyword>